<evidence type="ECO:0000313" key="2">
    <source>
        <dbReference type="Proteomes" id="UP000308267"/>
    </source>
</evidence>
<comment type="caution">
    <text evidence="1">The sequence shown here is derived from an EMBL/GenBank/DDBJ whole genome shotgun (WGS) entry which is preliminary data.</text>
</comment>
<sequence>MKATQPHNFQLRDITHVQCTIKGLQRKSWGMELTSNELLILISLTRLLVDRRLLENQMFQGHLEQLRNELETLPRHAYPITFRSWSSDHKANPKLTASLNFEQKCLIARSYMEEYKKKHHLLKLKHEATVERYTTSIAALKLAAEEVARNVASFNRTVNIFPSNDTNAAHQRRSDAARFVKFHEIYLRRLDAVEQNLRVKNSNIRKSCKKVRFYARQHEYIEMPKGEIDFEYTALCCEEAYSTLMDKNDELVKLKVFANKVGRELRRCRTDLSNEMENSVKLENDMNHTIALIKLIRNEVETHIKYVKDETFNRTHIKAILAKYKVPSTSEYIKNLEEVAALVRDNAAVTRKKSLAELNLRRHKHLWSQVKLGKDSISTRLSICSKPRLSHNSRKEASHLARLQ</sequence>
<keyword evidence="2" id="KW-1185">Reference proteome</keyword>
<evidence type="ECO:0008006" key="3">
    <source>
        <dbReference type="Google" id="ProtNLM"/>
    </source>
</evidence>
<dbReference type="Proteomes" id="UP000308267">
    <property type="component" value="Unassembled WGS sequence"/>
</dbReference>
<reference evidence="1 2" key="1">
    <citation type="journal article" date="2019" name="BMC Genomics">
        <title>New insights from Opisthorchis felineus genome: update on genomics of the epidemiologically important liver flukes.</title>
        <authorList>
            <person name="Ershov N.I."/>
            <person name="Mordvinov V.A."/>
            <person name="Prokhortchouk E.B."/>
            <person name="Pakharukova M.Y."/>
            <person name="Gunbin K.V."/>
            <person name="Ustyantsev K."/>
            <person name="Genaev M.A."/>
            <person name="Blinov A.G."/>
            <person name="Mazur A."/>
            <person name="Boulygina E."/>
            <person name="Tsygankova S."/>
            <person name="Khrameeva E."/>
            <person name="Chekanov N."/>
            <person name="Fan G."/>
            <person name="Xiao A."/>
            <person name="Zhang H."/>
            <person name="Xu X."/>
            <person name="Yang H."/>
            <person name="Solovyev V."/>
            <person name="Lee S.M."/>
            <person name="Liu X."/>
            <person name="Afonnikov D.A."/>
            <person name="Skryabin K.G."/>
        </authorList>
    </citation>
    <scope>NUCLEOTIDE SEQUENCE [LARGE SCALE GENOMIC DNA]</scope>
    <source>
        <strain evidence="1">AK-0245</strain>
        <tissue evidence="1">Whole organism</tissue>
    </source>
</reference>
<protein>
    <recommendedName>
        <fullName evidence="3">DUF4201 domain-containing protein</fullName>
    </recommendedName>
</protein>
<proteinExistence type="predicted"/>
<accession>A0A4S2LJG2</accession>
<evidence type="ECO:0000313" key="1">
    <source>
        <dbReference type="EMBL" id="TGZ61099.1"/>
    </source>
</evidence>
<dbReference type="OrthoDB" id="10259713at2759"/>
<dbReference type="AlphaFoldDB" id="A0A4S2LJG2"/>
<dbReference type="EMBL" id="SJOL01008113">
    <property type="protein sequence ID" value="TGZ61099.1"/>
    <property type="molecule type" value="Genomic_DNA"/>
</dbReference>
<name>A0A4S2LJG2_OPIFE</name>
<organism evidence="1 2">
    <name type="scientific">Opisthorchis felineus</name>
    <dbReference type="NCBI Taxonomy" id="147828"/>
    <lineage>
        <taxon>Eukaryota</taxon>
        <taxon>Metazoa</taxon>
        <taxon>Spiralia</taxon>
        <taxon>Lophotrochozoa</taxon>
        <taxon>Platyhelminthes</taxon>
        <taxon>Trematoda</taxon>
        <taxon>Digenea</taxon>
        <taxon>Opisthorchiida</taxon>
        <taxon>Opisthorchiata</taxon>
        <taxon>Opisthorchiidae</taxon>
        <taxon>Opisthorchis</taxon>
    </lineage>
</organism>
<gene>
    <name evidence="1" type="ORF">CRM22_008177</name>
</gene>